<evidence type="ECO:0000259" key="4">
    <source>
        <dbReference type="Pfam" id="PF13511"/>
    </source>
</evidence>
<evidence type="ECO:0000259" key="3">
    <source>
        <dbReference type="Pfam" id="PF00462"/>
    </source>
</evidence>
<proteinExistence type="predicted"/>
<dbReference type="STRING" id="343013.SAMN04489707_10507"/>
<dbReference type="Pfam" id="PF13511">
    <property type="entry name" value="DUF4124"/>
    <property type="match status" value="1"/>
</dbReference>
<feature type="compositionally biased region" description="Low complexity" evidence="1">
    <location>
        <begin position="49"/>
        <end position="60"/>
    </location>
</feature>
<dbReference type="Gene3D" id="3.40.30.10">
    <property type="entry name" value="Glutaredoxin"/>
    <property type="match status" value="1"/>
</dbReference>
<keyword evidence="2" id="KW-0732">Signal</keyword>
<dbReference type="PROSITE" id="PS51354">
    <property type="entry name" value="GLUTAREDOXIN_2"/>
    <property type="match status" value="1"/>
</dbReference>
<dbReference type="AlphaFoldDB" id="A0A1I7KGB6"/>
<keyword evidence="6" id="KW-1185">Reference proteome</keyword>
<organism evidence="5 6">
    <name type="scientific">Paenacidovorax caeni</name>
    <dbReference type="NCBI Taxonomy" id="343013"/>
    <lineage>
        <taxon>Bacteria</taxon>
        <taxon>Pseudomonadati</taxon>
        <taxon>Pseudomonadota</taxon>
        <taxon>Betaproteobacteria</taxon>
        <taxon>Burkholderiales</taxon>
        <taxon>Comamonadaceae</taxon>
        <taxon>Paenacidovorax</taxon>
    </lineage>
</organism>
<reference evidence="5 6" key="1">
    <citation type="submission" date="2016-10" db="EMBL/GenBank/DDBJ databases">
        <authorList>
            <person name="de Groot N.N."/>
        </authorList>
    </citation>
    <scope>NUCLEOTIDE SEQUENCE [LARGE SCALE GENOMIC DNA]</scope>
    <source>
        <strain evidence="5 6">R-24608</strain>
    </source>
</reference>
<feature type="region of interest" description="Disordered" evidence="1">
    <location>
        <begin position="40"/>
        <end position="60"/>
    </location>
</feature>
<dbReference type="SUPFAM" id="SSF52833">
    <property type="entry name" value="Thioredoxin-like"/>
    <property type="match status" value="1"/>
</dbReference>
<gene>
    <name evidence="5" type="ORF">SAMN04489707_10507</name>
</gene>
<protein>
    <submittedName>
        <fullName evidence="5">Glutaredoxin</fullName>
    </submittedName>
</protein>
<feature type="domain" description="DUF4124" evidence="4">
    <location>
        <begin position="15"/>
        <end position="57"/>
    </location>
</feature>
<dbReference type="EMBL" id="FPBX01000050">
    <property type="protein sequence ID" value="SFU96436.1"/>
    <property type="molecule type" value="Genomic_DNA"/>
</dbReference>
<accession>A0A1I7KGB6</accession>
<name>A0A1I7KGB6_9BURK</name>
<dbReference type="InterPro" id="IPR036249">
    <property type="entry name" value="Thioredoxin-like_sf"/>
</dbReference>
<dbReference type="InterPro" id="IPR002109">
    <property type="entry name" value="Glutaredoxin"/>
</dbReference>
<evidence type="ECO:0000313" key="5">
    <source>
        <dbReference type="EMBL" id="SFU96436.1"/>
    </source>
</evidence>
<feature type="signal peptide" evidence="2">
    <location>
        <begin position="1"/>
        <end position="24"/>
    </location>
</feature>
<sequence>MMHISFPLVAMLASLALAGTAAHAQQVYRIVGPDGKVTFSDRAPDTQLAPTTTRGGGAPAADAALPYELRQVATRYPVTLYTSNDCQPCNSARNLLIGRGVPFSERTITTSEDVEAFKRLSGGTSLPFGTIGAQQLQGFSDAEWTQYLDLAGYPKQSQLPANYRRPAATPLVAVVEKKAPAAEPEARPQPESAPAAPTKTPANPAGIVF</sequence>
<feature type="region of interest" description="Disordered" evidence="1">
    <location>
        <begin position="178"/>
        <end position="209"/>
    </location>
</feature>
<dbReference type="RefSeq" id="WP_054257829.1">
    <property type="nucleotide sequence ID" value="NZ_CYIG01000060.1"/>
</dbReference>
<feature type="chain" id="PRO_5010264288" evidence="2">
    <location>
        <begin position="25"/>
        <end position="209"/>
    </location>
</feature>
<dbReference type="Proteomes" id="UP000183656">
    <property type="component" value="Unassembled WGS sequence"/>
</dbReference>
<evidence type="ECO:0000313" key="6">
    <source>
        <dbReference type="Proteomes" id="UP000183656"/>
    </source>
</evidence>
<evidence type="ECO:0000256" key="1">
    <source>
        <dbReference type="SAM" id="MobiDB-lite"/>
    </source>
</evidence>
<dbReference type="CDD" id="cd02976">
    <property type="entry name" value="NrdH"/>
    <property type="match status" value="1"/>
</dbReference>
<evidence type="ECO:0000256" key="2">
    <source>
        <dbReference type="SAM" id="SignalP"/>
    </source>
</evidence>
<feature type="domain" description="Glutaredoxin" evidence="3">
    <location>
        <begin position="78"/>
        <end position="127"/>
    </location>
</feature>
<feature type="compositionally biased region" description="Low complexity" evidence="1">
    <location>
        <begin position="189"/>
        <end position="209"/>
    </location>
</feature>
<feature type="compositionally biased region" description="Basic and acidic residues" evidence="1">
    <location>
        <begin position="178"/>
        <end position="188"/>
    </location>
</feature>
<dbReference type="InterPro" id="IPR025392">
    <property type="entry name" value="DUF4124"/>
</dbReference>
<dbReference type="Pfam" id="PF00462">
    <property type="entry name" value="Glutaredoxin"/>
    <property type="match status" value="1"/>
</dbReference>